<dbReference type="SUPFAM" id="SSF48371">
    <property type="entry name" value="ARM repeat"/>
    <property type="match status" value="1"/>
</dbReference>
<sequence length="501" mass="55197">MATELAHAELELEEVKEALREGKSYLGLTGSLLKEYAVEAAKKENLLRKSLGVKRESSMSSESEELKELHSTQFTRPRSNSVNSATQTDVTVGAKATDSNLETAVPTMPELPREATPAMHIGAPAMPVTSRPSRPRSFSKLSSGTAQGVVDTGDLAMVLELMRSKPSDERLQRACLLAIGRLSKDASALRPLCLGVISAVAQSAAQARENLILQRLAVTALSSVVYLHDVAALVAPLALPVVIEAALAFPEDVKLQTSACEAFARLAQGGSNRVVSSMVKYLAVPGVVFQVLCDALQRLCENSICQPQHVLDELIKLSDSDPSNLELQRRVSLSLKRLSFSIISVAAIRQRTSLTAQWAHLLERFLRAEEDEAKLDGDFHNKVQHLFHEEMALHFEFEAAERCLHYLKTATVTRPGGRIFREVLRSLAENLEDYRSRSEARELAWDVERQCLAPLDPLLRLRLHNEVLTKMEQRLPAALRTAADAVLHWPSEDAVTPPVRC</sequence>
<protein>
    <submittedName>
        <fullName evidence="2">Uncharacterized protein</fullName>
    </submittedName>
</protein>
<proteinExistence type="predicted"/>
<gene>
    <name evidence="2" type="ORF">CCMP2556_LOCUS11779</name>
</gene>
<organism evidence="2 3">
    <name type="scientific">Durusdinium trenchii</name>
    <dbReference type="NCBI Taxonomy" id="1381693"/>
    <lineage>
        <taxon>Eukaryota</taxon>
        <taxon>Sar</taxon>
        <taxon>Alveolata</taxon>
        <taxon>Dinophyceae</taxon>
        <taxon>Suessiales</taxon>
        <taxon>Symbiodiniaceae</taxon>
        <taxon>Durusdinium</taxon>
    </lineage>
</organism>
<dbReference type="EMBL" id="CAXAMN010005581">
    <property type="protein sequence ID" value="CAK9014646.1"/>
    <property type="molecule type" value="Genomic_DNA"/>
</dbReference>
<name>A0ABP0JK43_9DINO</name>
<accession>A0ABP0JK43</accession>
<feature type="region of interest" description="Disordered" evidence="1">
    <location>
        <begin position="55"/>
        <end position="85"/>
    </location>
</feature>
<dbReference type="Proteomes" id="UP001642484">
    <property type="component" value="Unassembled WGS sequence"/>
</dbReference>
<evidence type="ECO:0000313" key="3">
    <source>
        <dbReference type="Proteomes" id="UP001642484"/>
    </source>
</evidence>
<feature type="region of interest" description="Disordered" evidence="1">
    <location>
        <begin position="126"/>
        <end position="145"/>
    </location>
</feature>
<keyword evidence="3" id="KW-1185">Reference proteome</keyword>
<comment type="caution">
    <text evidence="2">The sequence shown here is derived from an EMBL/GenBank/DDBJ whole genome shotgun (WGS) entry which is preliminary data.</text>
</comment>
<dbReference type="InterPro" id="IPR016024">
    <property type="entry name" value="ARM-type_fold"/>
</dbReference>
<feature type="compositionally biased region" description="Polar residues" evidence="1">
    <location>
        <begin position="71"/>
        <end position="85"/>
    </location>
</feature>
<dbReference type="Gene3D" id="1.25.10.10">
    <property type="entry name" value="Leucine-rich Repeat Variant"/>
    <property type="match status" value="1"/>
</dbReference>
<evidence type="ECO:0000313" key="2">
    <source>
        <dbReference type="EMBL" id="CAK9014646.1"/>
    </source>
</evidence>
<evidence type="ECO:0000256" key="1">
    <source>
        <dbReference type="SAM" id="MobiDB-lite"/>
    </source>
</evidence>
<dbReference type="InterPro" id="IPR011989">
    <property type="entry name" value="ARM-like"/>
</dbReference>
<reference evidence="2 3" key="1">
    <citation type="submission" date="2024-02" db="EMBL/GenBank/DDBJ databases">
        <authorList>
            <person name="Chen Y."/>
            <person name="Shah S."/>
            <person name="Dougan E. K."/>
            <person name="Thang M."/>
            <person name="Chan C."/>
        </authorList>
    </citation>
    <scope>NUCLEOTIDE SEQUENCE [LARGE SCALE GENOMIC DNA]</scope>
</reference>